<dbReference type="AlphaFoldDB" id="A0A0G1W285"/>
<proteinExistence type="predicted"/>
<accession>A0A0G1W285</accession>
<dbReference type="Pfam" id="PF19645">
    <property type="entry name" value="DUF6148"/>
    <property type="match status" value="1"/>
</dbReference>
<comment type="caution">
    <text evidence="2">The sequence shown here is derived from an EMBL/GenBank/DDBJ whole genome shotgun (WGS) entry which is preliminary data.</text>
</comment>
<dbReference type="EMBL" id="LCQD01000010">
    <property type="protein sequence ID" value="KKW12670.1"/>
    <property type="molecule type" value="Genomic_DNA"/>
</dbReference>
<evidence type="ECO:0000256" key="1">
    <source>
        <dbReference type="SAM" id="SignalP"/>
    </source>
</evidence>
<protein>
    <submittedName>
        <fullName evidence="2">Uncharacterized protein</fullName>
    </submittedName>
</protein>
<organism evidence="2 3">
    <name type="scientific">Candidatus Gottesmanbacteria bacterium GW2011_GWB1_49_7</name>
    <dbReference type="NCBI Taxonomy" id="1618448"/>
    <lineage>
        <taxon>Bacteria</taxon>
        <taxon>Candidatus Gottesmaniibacteriota</taxon>
    </lineage>
</organism>
<feature type="chain" id="PRO_5002540412" evidence="1">
    <location>
        <begin position="25"/>
        <end position="69"/>
    </location>
</feature>
<keyword evidence="1" id="KW-0732">Signal</keyword>
<evidence type="ECO:0000313" key="2">
    <source>
        <dbReference type="EMBL" id="KKW12670.1"/>
    </source>
</evidence>
<feature type="signal peptide" evidence="1">
    <location>
        <begin position="1"/>
        <end position="24"/>
    </location>
</feature>
<dbReference type="Proteomes" id="UP000034588">
    <property type="component" value="Unassembled WGS sequence"/>
</dbReference>
<gene>
    <name evidence="2" type="ORF">UY48_C0010G0022</name>
</gene>
<reference evidence="2 3" key="1">
    <citation type="journal article" date="2015" name="Nature">
        <title>rRNA introns, odd ribosomes, and small enigmatic genomes across a large radiation of phyla.</title>
        <authorList>
            <person name="Brown C.T."/>
            <person name="Hug L.A."/>
            <person name="Thomas B.C."/>
            <person name="Sharon I."/>
            <person name="Castelle C.J."/>
            <person name="Singh A."/>
            <person name="Wilkins M.J."/>
            <person name="Williams K.H."/>
            <person name="Banfield J.F."/>
        </authorList>
    </citation>
    <scope>NUCLEOTIDE SEQUENCE [LARGE SCALE GENOMIC DNA]</scope>
</reference>
<dbReference type="InterPro" id="IPR046146">
    <property type="entry name" value="DUF6148"/>
</dbReference>
<evidence type="ECO:0000313" key="3">
    <source>
        <dbReference type="Proteomes" id="UP000034588"/>
    </source>
</evidence>
<name>A0A0G1W285_9BACT</name>
<sequence length="69" mass="7136">MAGITLAQAQAQLTAWLAASVALASGKSFSTGGKQVTLADTQEQVKFWDGKVKELTAGGRQVKGITPCN</sequence>